<keyword evidence="8 14" id="KW-0547">Nucleotide-binding</keyword>
<keyword evidence="7" id="KW-0677">Repeat</keyword>
<dbReference type="InterPro" id="IPR011009">
    <property type="entry name" value="Kinase-like_dom_sf"/>
</dbReference>
<dbReference type="InterPro" id="IPR008271">
    <property type="entry name" value="Ser/Thr_kinase_AS"/>
</dbReference>
<keyword evidence="13" id="KW-0325">Glycoprotein</keyword>
<evidence type="ECO:0000256" key="14">
    <source>
        <dbReference type="PROSITE-ProRule" id="PRU10141"/>
    </source>
</evidence>
<dbReference type="GO" id="GO:0009791">
    <property type="term" value="P:post-embryonic development"/>
    <property type="evidence" value="ECO:0007669"/>
    <property type="project" value="UniProtKB-ARBA"/>
</dbReference>
<dbReference type="InterPro" id="IPR032675">
    <property type="entry name" value="LRR_dom_sf"/>
</dbReference>
<dbReference type="FunFam" id="3.80.10.10:FF:000824">
    <property type="entry name" value="Receptor-like protein kinase HSL1 isoform A"/>
    <property type="match status" value="1"/>
</dbReference>
<feature type="binding site" evidence="14">
    <location>
        <position position="683"/>
    </location>
    <ligand>
        <name>ATP</name>
        <dbReference type="ChEBI" id="CHEBI:30616"/>
    </ligand>
</feature>
<sequence>MSKLPLPFPKTPLLLLLLLISIPLQVISQSEKTEQAVLLNLKQQWGNPPSIQSWNTSSSPCVWPEIECTDGTVTGIFLKDKNITTKIPSTICDLKNLTFLDLSYNYIPGEFPTVLYNCSKLQFLDLSQNYFVGPIPDDIYLIRTLQYIDLGANNFSGNIPEGIGSLTELQTLNLYQNQFNGTFPKEIGNLSNLENLRLAYNEFVPAALPPEFGKLKKLTYMWMTMTNLMGQIPENFSGLSSLVHLDLSRNKLVGAIPSGLFSLKSLKIVFLFSNGLSGEIPSLVEANSSLESLDLSMNNLTGFIPEGIGKLQNLTKLILHSNQLTGEIPKSIGLLPAMNDFKAFRNKLNGTLPPELGLHSKLEAVEVSENQLSGQLPEHLCAAGALQGLIAFSNNLSGELPNWGNCSTLRTVQLQENNFSGEVPSGLWTTFNLSNLMLSDNLFSGELPSKLAWNLSRVEINNNRFSGQIPVGVASWVHLVVFEASNNLLSGKIPAELTSLSGLNSLFLDGNQFSGELPSEIISWNSLTTLNLARNKFSGQIPTVIGSLPDLLYLDLSQNQLSGEIPPEIGNLRLNSLNLSSNQLSGRIPNQFNNLAYENSFLNNSNLSLLVTVLLVFSKFKDYQRKKHQRNLTTWKLTSFQRLNFTDWNILSNLTENNIVGSGGSGKVYRIPTNQGQFVAVKKIWNNKMLDHRLEKEFLAEVQILGTIRHSNIVKLLCCISSENSKLLVYEYMENQSLDRWLHGKKRKSLTGEMVMDWPRRLQIAIGAAQGLSYMHHDCSPPVIHRDVKSSNILLDSEFKARIADFGLAKMLEKHGESRTMSAVAGSFGYFAPEYAYTTKVNEKIDVFSFGVVLLELTTGREPNDENMSLAQWAWQHNSEEGNSITDALDDEIKKPCYLEEMITVFKLGLICTSKSPATRPSMKEVLQILCWSGPQGVNTGKKMGSDVAPLLGSVSSVNIDDEEILHIVLQGLPTDFHSFTSAMLTKNEPIRLEELHTLMKTEEDLLKSATDNSKELTHMAMATNKSSPSNFNNSSTAQFNTQFNAHRGRGGGRNQHRGRDGGRFQNYNNSRGNFNNSQNPQSWNPNPSSRPTCQICYKPGHTAIDCYQRMNYAYQGRHPPAKLATMAIATPIIPNQTTWISDTGATDHFTLDLNNIPDNKAYTDSQLIFVGNGHQLPISHIGNAQLRTSSSLFRLRKVLHVPNITSNLLSVQSFCRDNACSFHFNARHFQILDLLTGKPLYKGFSKDGLYPIHGLSLPSLESRLSSLPSRSSATSPFQEPSHASYTACLPSARHNASLSDLWHMRLGHPQSRVVQTVLQKQFCGHSFPVSNSFCKHCVMGKMT</sequence>
<gene>
    <name evidence="18" type="ORF">FSB_LOCUS33436</name>
</gene>
<dbReference type="FunFam" id="1.10.510.10:FF:000714">
    <property type="entry name" value="Kinase family with leucine-rich repeat domain-containing protein"/>
    <property type="match status" value="1"/>
</dbReference>
<dbReference type="FunFam" id="3.30.200.20:FF:000512">
    <property type="entry name" value="Receptor-like protein kinase HSL1"/>
    <property type="match status" value="1"/>
</dbReference>
<proteinExistence type="inferred from homology"/>
<evidence type="ECO:0000256" key="3">
    <source>
        <dbReference type="ARBA" id="ARBA00022614"/>
    </source>
</evidence>
<dbReference type="SUPFAM" id="SSF52058">
    <property type="entry name" value="L domain-like"/>
    <property type="match status" value="1"/>
</dbReference>
<dbReference type="EMBL" id="OIVN01002669">
    <property type="protein sequence ID" value="SPD05554.1"/>
    <property type="molecule type" value="Genomic_DNA"/>
</dbReference>
<dbReference type="PROSITE" id="PS00107">
    <property type="entry name" value="PROTEIN_KINASE_ATP"/>
    <property type="match status" value="1"/>
</dbReference>
<dbReference type="InterPro" id="IPR054722">
    <property type="entry name" value="PolX-like_BBD"/>
</dbReference>
<evidence type="ECO:0000256" key="16">
    <source>
        <dbReference type="SAM" id="SignalP"/>
    </source>
</evidence>
<dbReference type="InterPro" id="IPR017441">
    <property type="entry name" value="Protein_kinase_ATP_BS"/>
</dbReference>
<dbReference type="PANTHER" id="PTHR48056">
    <property type="entry name" value="LRR RECEPTOR-LIKE SERINE/THREONINE-PROTEIN KINASE-RELATED"/>
    <property type="match status" value="1"/>
</dbReference>
<evidence type="ECO:0000256" key="11">
    <source>
        <dbReference type="ARBA" id="ARBA00022989"/>
    </source>
</evidence>
<dbReference type="Gene3D" id="3.30.200.20">
    <property type="entry name" value="Phosphorylase Kinase, domain 1"/>
    <property type="match status" value="1"/>
</dbReference>
<feature type="compositionally biased region" description="Basic residues" evidence="15">
    <location>
        <begin position="1047"/>
        <end position="1057"/>
    </location>
</feature>
<evidence type="ECO:0000259" key="17">
    <source>
        <dbReference type="PROSITE" id="PS50011"/>
    </source>
</evidence>
<keyword evidence="6 16" id="KW-0732">Signal</keyword>
<comment type="subcellular location">
    <subcellularLocation>
        <location evidence="1">Membrane</location>
        <topology evidence="1">Single-pass membrane protein</topology>
    </subcellularLocation>
</comment>
<dbReference type="Pfam" id="PF22936">
    <property type="entry name" value="Pol_BBD"/>
    <property type="match status" value="1"/>
</dbReference>
<dbReference type="InterPro" id="IPR025724">
    <property type="entry name" value="GAG-pre-integrase_dom"/>
</dbReference>
<protein>
    <recommendedName>
        <fullName evidence="17">Protein kinase domain-containing protein</fullName>
    </recommendedName>
</protein>
<organism evidence="18">
    <name type="scientific">Fagus sylvatica</name>
    <name type="common">Beechnut</name>
    <dbReference type="NCBI Taxonomy" id="28930"/>
    <lineage>
        <taxon>Eukaryota</taxon>
        <taxon>Viridiplantae</taxon>
        <taxon>Streptophyta</taxon>
        <taxon>Embryophyta</taxon>
        <taxon>Tracheophyta</taxon>
        <taxon>Spermatophyta</taxon>
        <taxon>Magnoliopsida</taxon>
        <taxon>eudicotyledons</taxon>
        <taxon>Gunneridae</taxon>
        <taxon>Pentapetalae</taxon>
        <taxon>rosids</taxon>
        <taxon>fabids</taxon>
        <taxon>Fagales</taxon>
        <taxon>Fagaceae</taxon>
        <taxon>Fagus</taxon>
    </lineage>
</organism>
<comment type="similarity">
    <text evidence="2">Belongs to the protein kinase superfamily. Ser/Thr protein kinase family.</text>
</comment>
<evidence type="ECO:0000256" key="8">
    <source>
        <dbReference type="ARBA" id="ARBA00022741"/>
    </source>
</evidence>
<dbReference type="InterPro" id="IPR000719">
    <property type="entry name" value="Prot_kinase_dom"/>
</dbReference>
<dbReference type="PROSITE" id="PS50011">
    <property type="entry name" value="PROTEIN_KINASE_DOM"/>
    <property type="match status" value="1"/>
</dbReference>
<evidence type="ECO:0000256" key="15">
    <source>
        <dbReference type="SAM" id="MobiDB-lite"/>
    </source>
</evidence>
<evidence type="ECO:0000256" key="7">
    <source>
        <dbReference type="ARBA" id="ARBA00022737"/>
    </source>
</evidence>
<dbReference type="PROSITE" id="PS00108">
    <property type="entry name" value="PROTEIN_KINASE_ST"/>
    <property type="match status" value="1"/>
</dbReference>
<dbReference type="Pfam" id="PF08263">
    <property type="entry name" value="LRRNT_2"/>
    <property type="match status" value="1"/>
</dbReference>
<feature type="domain" description="Protein kinase" evidence="17">
    <location>
        <begin position="654"/>
        <end position="933"/>
    </location>
</feature>
<evidence type="ECO:0000256" key="9">
    <source>
        <dbReference type="ARBA" id="ARBA00022777"/>
    </source>
</evidence>
<evidence type="ECO:0000313" key="18">
    <source>
        <dbReference type="EMBL" id="SPD05554.1"/>
    </source>
</evidence>
<dbReference type="Pfam" id="PF00560">
    <property type="entry name" value="LRR_1"/>
    <property type="match status" value="3"/>
</dbReference>
<keyword evidence="4" id="KW-0808">Transferase</keyword>
<feature type="chain" id="PRO_5014925645" description="Protein kinase domain-containing protein" evidence="16">
    <location>
        <begin position="29"/>
        <end position="1344"/>
    </location>
</feature>
<evidence type="ECO:0000256" key="5">
    <source>
        <dbReference type="ARBA" id="ARBA00022692"/>
    </source>
</evidence>
<keyword evidence="12" id="KW-0472">Membrane</keyword>
<dbReference type="InterPro" id="IPR055414">
    <property type="entry name" value="LRR_R13L4/SHOC2-like"/>
</dbReference>
<evidence type="ECO:0000256" key="10">
    <source>
        <dbReference type="ARBA" id="ARBA00022840"/>
    </source>
</evidence>
<keyword evidence="10 14" id="KW-0067">ATP-binding</keyword>
<dbReference type="SMART" id="SM00220">
    <property type="entry name" value="S_TKc"/>
    <property type="match status" value="1"/>
</dbReference>
<evidence type="ECO:0000256" key="2">
    <source>
        <dbReference type="ARBA" id="ARBA00008684"/>
    </source>
</evidence>
<evidence type="ECO:0000256" key="4">
    <source>
        <dbReference type="ARBA" id="ARBA00022679"/>
    </source>
</evidence>
<dbReference type="GO" id="GO:0016020">
    <property type="term" value="C:membrane"/>
    <property type="evidence" value="ECO:0007669"/>
    <property type="project" value="UniProtKB-SubCell"/>
</dbReference>
<dbReference type="InterPro" id="IPR050647">
    <property type="entry name" value="Plant_LRR-RLKs"/>
</dbReference>
<dbReference type="GO" id="GO:0005524">
    <property type="term" value="F:ATP binding"/>
    <property type="evidence" value="ECO:0007669"/>
    <property type="project" value="UniProtKB-UniRule"/>
</dbReference>
<dbReference type="GO" id="GO:0033612">
    <property type="term" value="F:receptor serine/threonine kinase binding"/>
    <property type="evidence" value="ECO:0007669"/>
    <property type="project" value="TreeGrafter"/>
</dbReference>
<dbReference type="SMART" id="SM00369">
    <property type="entry name" value="LRR_TYP"/>
    <property type="match status" value="7"/>
</dbReference>
<dbReference type="PANTHER" id="PTHR48056:SF29">
    <property type="entry name" value="RECEPTOR-LIKE PROTEIN KINASE HSL1"/>
    <property type="match status" value="1"/>
</dbReference>
<dbReference type="FunFam" id="3.80.10.10:FF:000233">
    <property type="entry name" value="Leucine-rich repeat receptor-like protein kinase TDR"/>
    <property type="match status" value="1"/>
</dbReference>
<name>A0A2N9H1W8_FAGSY</name>
<dbReference type="GO" id="GO:0004672">
    <property type="term" value="F:protein kinase activity"/>
    <property type="evidence" value="ECO:0007669"/>
    <property type="project" value="InterPro"/>
</dbReference>
<evidence type="ECO:0000256" key="6">
    <source>
        <dbReference type="ARBA" id="ARBA00022729"/>
    </source>
</evidence>
<keyword evidence="5" id="KW-0812">Transmembrane</keyword>
<dbReference type="Gene3D" id="3.80.10.10">
    <property type="entry name" value="Ribonuclease Inhibitor"/>
    <property type="match status" value="5"/>
</dbReference>
<dbReference type="FunFam" id="3.80.10.10:FF:000041">
    <property type="entry name" value="LRR receptor-like serine/threonine-protein kinase ERECTA"/>
    <property type="match status" value="1"/>
</dbReference>
<feature type="compositionally biased region" description="Low complexity" evidence="15">
    <location>
        <begin position="1064"/>
        <end position="1090"/>
    </location>
</feature>
<evidence type="ECO:0000256" key="12">
    <source>
        <dbReference type="ARBA" id="ARBA00023136"/>
    </source>
</evidence>
<keyword evidence="9" id="KW-0418">Kinase</keyword>
<accession>A0A2N9H1W8</accession>
<dbReference type="Gene3D" id="1.10.510.10">
    <property type="entry name" value="Transferase(Phosphotransferase) domain 1"/>
    <property type="match status" value="1"/>
</dbReference>
<evidence type="ECO:0000256" key="13">
    <source>
        <dbReference type="ARBA" id="ARBA00023180"/>
    </source>
</evidence>
<dbReference type="Pfam" id="PF00069">
    <property type="entry name" value="Pkinase"/>
    <property type="match status" value="1"/>
</dbReference>
<dbReference type="Pfam" id="PF13855">
    <property type="entry name" value="LRR_8"/>
    <property type="match status" value="1"/>
</dbReference>
<reference evidence="18" key="1">
    <citation type="submission" date="2018-02" db="EMBL/GenBank/DDBJ databases">
        <authorList>
            <person name="Cohen D.B."/>
            <person name="Kent A.D."/>
        </authorList>
    </citation>
    <scope>NUCLEOTIDE SEQUENCE</scope>
</reference>
<dbReference type="InterPro" id="IPR013210">
    <property type="entry name" value="LRR_N_plant-typ"/>
</dbReference>
<dbReference type="Pfam" id="PF23598">
    <property type="entry name" value="LRR_14"/>
    <property type="match status" value="1"/>
</dbReference>
<evidence type="ECO:0000256" key="1">
    <source>
        <dbReference type="ARBA" id="ARBA00004167"/>
    </source>
</evidence>
<keyword evidence="11" id="KW-1133">Transmembrane helix</keyword>
<dbReference type="Pfam" id="PF13976">
    <property type="entry name" value="gag_pre-integrs"/>
    <property type="match status" value="1"/>
</dbReference>
<dbReference type="InterPro" id="IPR003591">
    <property type="entry name" value="Leu-rich_rpt_typical-subtyp"/>
</dbReference>
<dbReference type="InterPro" id="IPR001611">
    <property type="entry name" value="Leu-rich_rpt"/>
</dbReference>
<feature type="signal peptide" evidence="16">
    <location>
        <begin position="1"/>
        <end position="28"/>
    </location>
</feature>
<dbReference type="SUPFAM" id="SSF56112">
    <property type="entry name" value="Protein kinase-like (PK-like)"/>
    <property type="match status" value="1"/>
</dbReference>
<keyword evidence="3" id="KW-0433">Leucine-rich repeat</keyword>
<feature type="region of interest" description="Disordered" evidence="15">
    <location>
        <begin position="1044"/>
        <end position="1090"/>
    </location>
</feature>
<dbReference type="SUPFAM" id="SSF52047">
    <property type="entry name" value="RNI-like"/>
    <property type="match status" value="1"/>
</dbReference>